<dbReference type="AlphaFoldDB" id="A0A437PI36"/>
<comment type="caution">
    <text evidence="1">The sequence shown here is derived from an EMBL/GenBank/DDBJ whole genome shotgun (WGS) entry which is preliminary data.</text>
</comment>
<dbReference type="OrthoDB" id="7585928at2"/>
<dbReference type="EMBL" id="SACP01000001">
    <property type="protein sequence ID" value="RVU21936.1"/>
    <property type="molecule type" value="Genomic_DNA"/>
</dbReference>
<reference evidence="1 2" key="1">
    <citation type="submission" date="2019-01" db="EMBL/GenBank/DDBJ databases">
        <authorList>
            <person name="Chen W.-M."/>
        </authorList>
    </citation>
    <scope>NUCLEOTIDE SEQUENCE [LARGE SCALE GENOMIC DNA]</scope>
    <source>
        <strain evidence="1 2">TER-1</strain>
    </source>
</reference>
<organism evidence="1 2">
    <name type="scientific">Methylobacterium oryzihabitans</name>
    <dbReference type="NCBI Taxonomy" id="2499852"/>
    <lineage>
        <taxon>Bacteria</taxon>
        <taxon>Pseudomonadati</taxon>
        <taxon>Pseudomonadota</taxon>
        <taxon>Alphaproteobacteria</taxon>
        <taxon>Hyphomicrobiales</taxon>
        <taxon>Methylobacteriaceae</taxon>
        <taxon>Methylobacterium</taxon>
    </lineage>
</organism>
<proteinExistence type="predicted"/>
<accession>A0A437PI36</accession>
<dbReference type="RefSeq" id="WP_127727178.1">
    <property type="nucleotide sequence ID" value="NZ_SACP01000001.1"/>
</dbReference>
<evidence type="ECO:0000313" key="2">
    <source>
        <dbReference type="Proteomes" id="UP000286997"/>
    </source>
</evidence>
<name>A0A437PI36_9HYPH</name>
<dbReference type="Proteomes" id="UP000286997">
    <property type="component" value="Unassembled WGS sequence"/>
</dbReference>
<sequence length="86" mass="9023">MSVRREPDRIVLDGACPVEDAETLAALLLAEPGLPVDWTACGRLHTAVVQVLLRLAPPLPGPCGDPFVARWLGSLAKQGTPDGAVD</sequence>
<protein>
    <submittedName>
        <fullName evidence="1">Uncharacterized protein</fullName>
    </submittedName>
</protein>
<keyword evidence="2" id="KW-1185">Reference proteome</keyword>
<evidence type="ECO:0000313" key="1">
    <source>
        <dbReference type="EMBL" id="RVU21936.1"/>
    </source>
</evidence>
<gene>
    <name evidence="1" type="ORF">EOE48_02515</name>
</gene>